<dbReference type="EMBL" id="CP009508">
    <property type="protein sequence ID" value="AKB35798.1"/>
    <property type="molecule type" value="Genomic_DNA"/>
</dbReference>
<gene>
    <name evidence="6" type="ORF">MSSAC_1208</name>
</gene>
<dbReference type="CDD" id="cd03257">
    <property type="entry name" value="ABC_NikE_OppD_transporters"/>
    <property type="match status" value="1"/>
</dbReference>
<dbReference type="PANTHER" id="PTHR43776:SF7">
    <property type="entry name" value="D,D-DIPEPTIDE TRANSPORT ATP-BINDING PROTEIN DDPF-RELATED"/>
    <property type="match status" value="1"/>
</dbReference>
<evidence type="ECO:0000313" key="6">
    <source>
        <dbReference type="EMBL" id="AKB35798.1"/>
    </source>
</evidence>
<dbReference type="GO" id="GO:0055085">
    <property type="term" value="P:transmembrane transport"/>
    <property type="evidence" value="ECO:0007669"/>
    <property type="project" value="UniProtKB-ARBA"/>
</dbReference>
<dbReference type="InterPro" id="IPR017871">
    <property type="entry name" value="ABC_transporter-like_CS"/>
</dbReference>
<protein>
    <submittedName>
        <fullName evidence="6">Oligopeptide transport ATP-binding protein OppF</fullName>
    </submittedName>
</protein>
<dbReference type="PANTHER" id="PTHR43776">
    <property type="entry name" value="TRANSPORT ATP-BINDING PROTEIN"/>
    <property type="match status" value="1"/>
</dbReference>
<dbReference type="GO" id="GO:0016887">
    <property type="term" value="F:ATP hydrolysis activity"/>
    <property type="evidence" value="ECO:0007669"/>
    <property type="project" value="InterPro"/>
</dbReference>
<evidence type="ECO:0000313" key="7">
    <source>
        <dbReference type="Proteomes" id="UP000033123"/>
    </source>
</evidence>
<proteinExistence type="inferred from homology"/>
<dbReference type="GeneID" id="24870795"/>
<accession>A0A0E3PLV5</accession>
<evidence type="ECO:0000256" key="2">
    <source>
        <dbReference type="ARBA" id="ARBA00022448"/>
    </source>
</evidence>
<comment type="similarity">
    <text evidence="1">Belongs to the ABC transporter superfamily.</text>
</comment>
<name>A0A0E3PLV5_9EURY</name>
<dbReference type="Gene3D" id="3.40.50.300">
    <property type="entry name" value="P-loop containing nucleotide triphosphate hydrolases"/>
    <property type="match status" value="1"/>
</dbReference>
<sequence>MSHVLNVKSLSKSFDSNEIIGDVNFSISKGETLGLFGKSGSGKSTIGKCITGLEKPSSGNIIFKGKDISDRKNKDISALLPKIQMIFQHPETSLNPRMKGFESIAEPLRIHSNLKKIELSEKIYELVELVGLHAELLQRYPSQLSGGEIQRIVLARILSVKPEMIVADEPTSMLDVSVQAQILRLMQKIQGETGVSYLLVSHDIEVLRHVCHRIAYLENGMIARIEKVK</sequence>
<dbReference type="PROSITE" id="PS00211">
    <property type="entry name" value="ABC_TRANSPORTER_1"/>
    <property type="match status" value="1"/>
</dbReference>
<dbReference type="InterPro" id="IPR003593">
    <property type="entry name" value="AAA+_ATPase"/>
</dbReference>
<dbReference type="InterPro" id="IPR003439">
    <property type="entry name" value="ABC_transporter-like_ATP-bd"/>
</dbReference>
<organism evidence="6 7">
    <name type="scientific">Methanosarcina siciliae C2J</name>
    <dbReference type="NCBI Taxonomy" id="1434118"/>
    <lineage>
        <taxon>Archaea</taxon>
        <taxon>Methanobacteriati</taxon>
        <taxon>Methanobacteriota</taxon>
        <taxon>Stenosarchaea group</taxon>
        <taxon>Methanomicrobia</taxon>
        <taxon>Methanosarcinales</taxon>
        <taxon>Methanosarcinaceae</taxon>
        <taxon>Methanosarcina</taxon>
    </lineage>
</organism>
<dbReference type="GO" id="GO:0005524">
    <property type="term" value="F:ATP binding"/>
    <property type="evidence" value="ECO:0007669"/>
    <property type="project" value="UniProtKB-KW"/>
</dbReference>
<evidence type="ECO:0000256" key="3">
    <source>
        <dbReference type="ARBA" id="ARBA00022741"/>
    </source>
</evidence>
<feature type="domain" description="ABC transporter" evidence="5">
    <location>
        <begin position="5"/>
        <end position="228"/>
    </location>
</feature>
<dbReference type="InterPro" id="IPR050319">
    <property type="entry name" value="ABC_transp_ATP-bind"/>
</dbReference>
<dbReference type="Pfam" id="PF00005">
    <property type="entry name" value="ABC_tran"/>
    <property type="match status" value="1"/>
</dbReference>
<dbReference type="SMART" id="SM00382">
    <property type="entry name" value="AAA"/>
    <property type="match status" value="1"/>
</dbReference>
<dbReference type="STRING" id="1434118.MSSAC_1208"/>
<keyword evidence="3" id="KW-0547">Nucleotide-binding</keyword>
<reference evidence="6 7" key="1">
    <citation type="submission" date="2014-07" db="EMBL/GenBank/DDBJ databases">
        <title>Methanogenic archaea and the global carbon cycle.</title>
        <authorList>
            <person name="Henriksen J.R."/>
            <person name="Luke J."/>
            <person name="Reinhart S."/>
            <person name="Benedict M.N."/>
            <person name="Youngblut N.D."/>
            <person name="Metcalf M.E."/>
            <person name="Whitaker R.J."/>
            <person name="Metcalf W.W."/>
        </authorList>
    </citation>
    <scope>NUCLEOTIDE SEQUENCE [LARGE SCALE GENOMIC DNA]</scope>
    <source>
        <strain evidence="6 7">C2J</strain>
    </source>
</reference>
<dbReference type="RefSeq" id="WP_048181007.1">
    <property type="nucleotide sequence ID" value="NZ_CP009508.1"/>
</dbReference>
<keyword evidence="2" id="KW-0813">Transport</keyword>
<dbReference type="Proteomes" id="UP000033123">
    <property type="component" value="Chromosome"/>
</dbReference>
<dbReference type="InterPro" id="IPR027417">
    <property type="entry name" value="P-loop_NTPase"/>
</dbReference>
<evidence type="ECO:0000256" key="1">
    <source>
        <dbReference type="ARBA" id="ARBA00005417"/>
    </source>
</evidence>
<dbReference type="PATRIC" id="fig|1434118.4.peg.1539"/>
<keyword evidence="4 6" id="KW-0067">ATP-binding</keyword>
<evidence type="ECO:0000259" key="5">
    <source>
        <dbReference type="PROSITE" id="PS50893"/>
    </source>
</evidence>
<dbReference type="PROSITE" id="PS50893">
    <property type="entry name" value="ABC_TRANSPORTER_2"/>
    <property type="match status" value="1"/>
</dbReference>
<dbReference type="AlphaFoldDB" id="A0A0E3PLV5"/>
<dbReference type="KEGG" id="msj:MSSAC_1208"/>
<evidence type="ECO:0000256" key="4">
    <source>
        <dbReference type="ARBA" id="ARBA00022840"/>
    </source>
</evidence>
<dbReference type="SUPFAM" id="SSF52540">
    <property type="entry name" value="P-loop containing nucleoside triphosphate hydrolases"/>
    <property type="match status" value="1"/>
</dbReference>
<dbReference type="HOGENOM" id="CLU_000604_1_23_2"/>